<evidence type="ECO:0000313" key="3">
    <source>
        <dbReference type="Proteomes" id="UP000767334"/>
    </source>
</evidence>
<keyword evidence="1" id="KW-0812">Transmembrane</keyword>
<evidence type="ECO:0008006" key="4">
    <source>
        <dbReference type="Google" id="ProtNLM"/>
    </source>
</evidence>
<organism evidence="2 3">
    <name type="scientific">Clostridium saudiense</name>
    <dbReference type="NCBI Taxonomy" id="1414720"/>
    <lineage>
        <taxon>Bacteria</taxon>
        <taxon>Bacillati</taxon>
        <taxon>Bacillota</taxon>
        <taxon>Clostridia</taxon>
        <taxon>Eubacteriales</taxon>
        <taxon>Clostridiaceae</taxon>
        <taxon>Clostridium</taxon>
    </lineage>
</organism>
<comment type="caution">
    <text evidence="2">The sequence shown here is derived from an EMBL/GenBank/DDBJ whole genome shotgun (WGS) entry which is preliminary data.</text>
</comment>
<accession>A0ABS2FDG7</accession>
<sequence>MRKFIANIMVIVMVMFNLTMVMCSSSISQKDIEEMKEIVDKVLSYDGDYDDEVSEYIDSQTFNESNYVVFYSYYIGDIVLNKYESEVIGVTKEDGKYNLCLLIDMEAQATTLESDGVEQGYDTAEGNDVPVEVVLTKKEGKFYIESVKEYDSLKIAQNENKNFIKND</sequence>
<gene>
    <name evidence="2" type="ORF">H6A19_01855</name>
</gene>
<reference evidence="2 3" key="1">
    <citation type="journal article" date="2021" name="Sci. Rep.">
        <title>The distribution of antibiotic resistance genes in chicken gut microbiota commensals.</title>
        <authorList>
            <person name="Juricova H."/>
            <person name="Matiasovicova J."/>
            <person name="Kubasova T."/>
            <person name="Cejkova D."/>
            <person name="Rychlik I."/>
        </authorList>
    </citation>
    <scope>NUCLEOTIDE SEQUENCE [LARGE SCALE GENOMIC DNA]</scope>
    <source>
        <strain evidence="2 3">An435</strain>
    </source>
</reference>
<dbReference type="RefSeq" id="WP_148321885.1">
    <property type="nucleotide sequence ID" value="NZ_JACJLL010000006.1"/>
</dbReference>
<feature type="transmembrane region" description="Helical" evidence="1">
    <location>
        <begin position="6"/>
        <end position="27"/>
    </location>
</feature>
<proteinExistence type="predicted"/>
<protein>
    <recommendedName>
        <fullName evidence="4">Lipoprotein</fullName>
    </recommendedName>
</protein>
<evidence type="ECO:0000313" key="2">
    <source>
        <dbReference type="EMBL" id="MBM6818092.1"/>
    </source>
</evidence>
<keyword evidence="1" id="KW-1133">Transmembrane helix</keyword>
<dbReference type="EMBL" id="JACJLL010000006">
    <property type="protein sequence ID" value="MBM6818092.1"/>
    <property type="molecule type" value="Genomic_DNA"/>
</dbReference>
<evidence type="ECO:0000256" key="1">
    <source>
        <dbReference type="SAM" id="Phobius"/>
    </source>
</evidence>
<keyword evidence="1" id="KW-0472">Membrane</keyword>
<keyword evidence="3" id="KW-1185">Reference proteome</keyword>
<name>A0ABS2FDG7_9CLOT</name>
<dbReference type="Proteomes" id="UP000767334">
    <property type="component" value="Unassembled WGS sequence"/>
</dbReference>